<dbReference type="Pfam" id="PF09900">
    <property type="entry name" value="DUF2127"/>
    <property type="match status" value="1"/>
</dbReference>
<keyword evidence="1" id="KW-1133">Transmembrane helix</keyword>
<dbReference type="AlphaFoldDB" id="A0A7H0GQ09"/>
<dbReference type="Proteomes" id="UP000516028">
    <property type="component" value="Chromosome"/>
</dbReference>
<sequence length="192" mass="21337">MPADRREHGCCSPIVCTVQKILPHVSSKESRLRQAIKAVAVFEALKGLAALLGLLGLLSLLHHDLHRLVVELIGHFGLSPDSRYPHIVVNAVDKLIGTPTHAIVLLGCTYIAIRWVEAWGLWHDKAWGEWFGALSSGIYIPLEVRHIMIDRHWQGVAVLALNVALMLVLLWRIRDRKRSHAAAPSGTVVNRS</sequence>
<feature type="transmembrane region" description="Helical" evidence="1">
    <location>
        <begin position="38"/>
        <end position="61"/>
    </location>
</feature>
<gene>
    <name evidence="2" type="ORF">H9K75_03010</name>
</gene>
<keyword evidence="1" id="KW-0472">Membrane</keyword>
<feature type="transmembrane region" description="Helical" evidence="1">
    <location>
        <begin position="152"/>
        <end position="171"/>
    </location>
</feature>
<evidence type="ECO:0000256" key="1">
    <source>
        <dbReference type="SAM" id="Phobius"/>
    </source>
</evidence>
<name>A0A7H0GQ09_9BURK</name>
<dbReference type="InterPro" id="IPR021125">
    <property type="entry name" value="DUF2127"/>
</dbReference>
<proteinExistence type="predicted"/>
<keyword evidence="3" id="KW-1185">Reference proteome</keyword>
<keyword evidence="1" id="KW-0812">Transmembrane</keyword>
<reference evidence="2 3" key="1">
    <citation type="submission" date="2020-08" db="EMBL/GenBank/DDBJ databases">
        <title>Genome sequence of Diaphorobacter aerolatus KACC 16536T.</title>
        <authorList>
            <person name="Hyun D.-W."/>
            <person name="Bae J.-W."/>
        </authorList>
    </citation>
    <scope>NUCLEOTIDE SEQUENCE [LARGE SCALE GENOMIC DNA]</scope>
    <source>
        <strain evidence="2 3">KACC 16536</strain>
    </source>
</reference>
<protein>
    <submittedName>
        <fullName evidence="2">DUF2127 domain-containing protein</fullName>
    </submittedName>
</protein>
<accession>A0A7H0GQ09</accession>
<evidence type="ECO:0000313" key="2">
    <source>
        <dbReference type="EMBL" id="QNP50375.1"/>
    </source>
</evidence>
<dbReference type="EMBL" id="CP060783">
    <property type="protein sequence ID" value="QNP50375.1"/>
    <property type="molecule type" value="Genomic_DNA"/>
</dbReference>
<dbReference type="KEGG" id="daer:H9K75_03010"/>
<organism evidence="2 3">
    <name type="scientific">Diaphorobacter aerolatus</name>
    <dbReference type="NCBI Taxonomy" id="1288495"/>
    <lineage>
        <taxon>Bacteria</taxon>
        <taxon>Pseudomonadati</taxon>
        <taxon>Pseudomonadota</taxon>
        <taxon>Betaproteobacteria</taxon>
        <taxon>Burkholderiales</taxon>
        <taxon>Comamonadaceae</taxon>
        <taxon>Diaphorobacter</taxon>
    </lineage>
</organism>
<evidence type="ECO:0000313" key="3">
    <source>
        <dbReference type="Proteomes" id="UP000516028"/>
    </source>
</evidence>